<accession>A0A3N4J047</accession>
<evidence type="ECO:0000313" key="2">
    <source>
        <dbReference type="EMBL" id="RPA90627.1"/>
    </source>
</evidence>
<protein>
    <submittedName>
        <fullName evidence="2">Uncharacterized protein</fullName>
    </submittedName>
</protein>
<dbReference type="AlphaFoldDB" id="A0A3N4J047"/>
<sequence length="293" mass="32455">MGGHSGLRPNSGAHCQQWHGAPLGGQHSEREAVYRVSRFFAERCSKKALEDFGRPGPGCCSRPPPPAAAATAAAGNDRFAGPRAVRLWFDIPSEFRPDGPLPSGLDKVQWQTRGVVSWLELTEPTLSHLLLQIGRVVVRGVGYRHLIGAMRYGTILLLDNPEKSLPISEMIPILSSRHVRIWWGLSLPNEPMDLLFRCHRDPGESGIPPPHGQPYGNRNNRGPPEEEEVEEEQEEEEEEEEEDAEGGAGRGEDDDDDDNAVRWPGGEDDDDDDDSVRRPGNKKKTHPPSQGEY</sequence>
<gene>
    <name evidence="2" type="ORF">L873DRAFT_1820715</name>
</gene>
<evidence type="ECO:0000313" key="3">
    <source>
        <dbReference type="Proteomes" id="UP000276215"/>
    </source>
</evidence>
<dbReference type="EMBL" id="ML120518">
    <property type="protein sequence ID" value="RPA90627.1"/>
    <property type="molecule type" value="Genomic_DNA"/>
</dbReference>
<evidence type="ECO:0000256" key="1">
    <source>
        <dbReference type="SAM" id="MobiDB-lite"/>
    </source>
</evidence>
<reference evidence="2 3" key="1">
    <citation type="journal article" date="2018" name="Nat. Ecol. Evol.">
        <title>Pezizomycetes genomes reveal the molecular basis of ectomycorrhizal truffle lifestyle.</title>
        <authorList>
            <person name="Murat C."/>
            <person name="Payen T."/>
            <person name="Noel B."/>
            <person name="Kuo A."/>
            <person name="Morin E."/>
            <person name="Chen J."/>
            <person name="Kohler A."/>
            <person name="Krizsan K."/>
            <person name="Balestrini R."/>
            <person name="Da Silva C."/>
            <person name="Montanini B."/>
            <person name="Hainaut M."/>
            <person name="Levati E."/>
            <person name="Barry K.W."/>
            <person name="Belfiori B."/>
            <person name="Cichocki N."/>
            <person name="Clum A."/>
            <person name="Dockter R.B."/>
            <person name="Fauchery L."/>
            <person name="Guy J."/>
            <person name="Iotti M."/>
            <person name="Le Tacon F."/>
            <person name="Lindquist E.A."/>
            <person name="Lipzen A."/>
            <person name="Malagnac F."/>
            <person name="Mello A."/>
            <person name="Molinier V."/>
            <person name="Miyauchi S."/>
            <person name="Poulain J."/>
            <person name="Riccioni C."/>
            <person name="Rubini A."/>
            <person name="Sitrit Y."/>
            <person name="Splivallo R."/>
            <person name="Traeger S."/>
            <person name="Wang M."/>
            <person name="Zifcakova L."/>
            <person name="Wipf D."/>
            <person name="Zambonelli A."/>
            <person name="Paolocci F."/>
            <person name="Nowrousian M."/>
            <person name="Ottonello S."/>
            <person name="Baldrian P."/>
            <person name="Spatafora J.W."/>
            <person name="Henrissat B."/>
            <person name="Nagy L.G."/>
            <person name="Aury J.M."/>
            <person name="Wincker P."/>
            <person name="Grigoriev I.V."/>
            <person name="Bonfante P."/>
            <person name="Martin F.M."/>
        </authorList>
    </citation>
    <scope>NUCLEOTIDE SEQUENCE [LARGE SCALE GENOMIC DNA]</scope>
    <source>
        <strain evidence="2 3">120613-1</strain>
    </source>
</reference>
<dbReference type="OrthoDB" id="5487439at2759"/>
<feature type="region of interest" description="Disordered" evidence="1">
    <location>
        <begin position="1"/>
        <end position="27"/>
    </location>
</feature>
<keyword evidence="3" id="KW-1185">Reference proteome</keyword>
<feature type="region of interest" description="Disordered" evidence="1">
    <location>
        <begin position="200"/>
        <end position="293"/>
    </location>
</feature>
<feature type="compositionally biased region" description="Acidic residues" evidence="1">
    <location>
        <begin position="225"/>
        <end position="245"/>
    </location>
</feature>
<dbReference type="Proteomes" id="UP000276215">
    <property type="component" value="Unassembled WGS sequence"/>
</dbReference>
<name>A0A3N4J047_9PEZI</name>
<proteinExistence type="predicted"/>
<organism evidence="2 3">
    <name type="scientific">Choiromyces venosus 120613-1</name>
    <dbReference type="NCBI Taxonomy" id="1336337"/>
    <lineage>
        <taxon>Eukaryota</taxon>
        <taxon>Fungi</taxon>
        <taxon>Dikarya</taxon>
        <taxon>Ascomycota</taxon>
        <taxon>Pezizomycotina</taxon>
        <taxon>Pezizomycetes</taxon>
        <taxon>Pezizales</taxon>
        <taxon>Tuberaceae</taxon>
        <taxon>Choiromyces</taxon>
    </lineage>
</organism>